<dbReference type="Pfam" id="PF05738">
    <property type="entry name" value="Cna_B"/>
    <property type="match status" value="4"/>
</dbReference>
<dbReference type="InterPro" id="IPR055382">
    <property type="entry name" value="DUF7601"/>
</dbReference>
<evidence type="ECO:0000313" key="7">
    <source>
        <dbReference type="Proteomes" id="UP000823824"/>
    </source>
</evidence>
<reference evidence="6" key="1">
    <citation type="journal article" date="2021" name="PeerJ">
        <title>Extensive microbial diversity within the chicken gut microbiome revealed by metagenomics and culture.</title>
        <authorList>
            <person name="Gilroy R."/>
            <person name="Ravi A."/>
            <person name="Getino M."/>
            <person name="Pursley I."/>
            <person name="Horton D.L."/>
            <person name="Alikhan N.F."/>
            <person name="Baker D."/>
            <person name="Gharbi K."/>
            <person name="Hall N."/>
            <person name="Watson M."/>
            <person name="Adriaenssens E.M."/>
            <person name="Foster-Nyarko E."/>
            <person name="Jarju S."/>
            <person name="Secka A."/>
            <person name="Antonio M."/>
            <person name="Oren A."/>
            <person name="Chaudhuri R.R."/>
            <person name="La Ragione R."/>
            <person name="Hildebrand F."/>
            <person name="Pallen M.J."/>
        </authorList>
    </citation>
    <scope>NUCLEOTIDE SEQUENCE</scope>
    <source>
        <strain evidence="6">ChiBcec18-1249</strain>
    </source>
</reference>
<organism evidence="6 7">
    <name type="scientific">Candidatus Oscillibacter excrementigallinarum</name>
    <dbReference type="NCBI Taxonomy" id="2838716"/>
    <lineage>
        <taxon>Bacteria</taxon>
        <taxon>Bacillati</taxon>
        <taxon>Bacillota</taxon>
        <taxon>Clostridia</taxon>
        <taxon>Eubacteriales</taxon>
        <taxon>Oscillospiraceae</taxon>
        <taxon>Oscillibacter</taxon>
    </lineage>
</organism>
<feature type="region of interest" description="Disordered" evidence="1">
    <location>
        <begin position="101"/>
        <end position="223"/>
    </location>
</feature>
<accession>A0A9D2LI09</accession>
<evidence type="ECO:0000256" key="3">
    <source>
        <dbReference type="SAM" id="SignalP"/>
    </source>
</evidence>
<keyword evidence="3" id="KW-0732">Signal</keyword>
<feature type="transmembrane region" description="Helical" evidence="2">
    <location>
        <begin position="3644"/>
        <end position="3665"/>
    </location>
</feature>
<feature type="region of interest" description="Disordered" evidence="1">
    <location>
        <begin position="755"/>
        <end position="780"/>
    </location>
</feature>
<feature type="domain" description="DUF7601" evidence="5">
    <location>
        <begin position="3492"/>
        <end position="3594"/>
    </location>
</feature>
<comment type="caution">
    <text evidence="6">The sequence shown here is derived from an EMBL/GenBank/DDBJ whole genome shotgun (WGS) entry which is preliminary data.</text>
</comment>
<dbReference type="Gene3D" id="2.60.40.1140">
    <property type="entry name" value="Collagen-binding surface protein Cna, B-type domain"/>
    <property type="match status" value="6"/>
</dbReference>
<dbReference type="Pfam" id="PF24547">
    <property type="entry name" value="DUF7601"/>
    <property type="match status" value="2"/>
</dbReference>
<sequence>MKTRRKLGTRICSIALAACILLGLLPMSAIIALATEDTPVSVTWAPRTQTEDGVVTVDLSATLTPNDSTTAAMIEITLDEVEAAALDQNALEAAGWGKIAAGDLTPEDDGESTTNPPVSEDTISDVTVPDDPTTGEDVPSAPSADTSDTDEPTTGGPDADVSNTDDPSDVTAPTGADPDVTTPNEADPDTTDLTQTVPDVVGPNEAAAETTVPDTAETAEETGTITGTRTLNDAEPDSQAALITGLEDGGAVLRILLSGDQPRYLATLTFSSSTDTLVSVQNEDIRVGTYSDSDLVPDITAAPLLESGSDNVSIETTVFTVYADIPEEIDVSAESPDINLDDDTDKPTIPYLVKLQKTAAGSSGKDYAFTVELPEGLALPEGALTSTEQSGDKTTTTTFNIQCGETVVATLQLPEGLSLEEDTLLLNASGNGFSFTVSIPKAGLETPAVALHEILLTLDTEKLTRSTDAVSGSITLTVSTQTGEETITGSASVAVTAGENFPGQGDWPVVGSNYQQKTQQIYWADNNDVSGRPNWSRTLGDTSEGTMTPKLYFTLTQVNEDGSTITFTRQELTRDNLDIVGLADMPTVDYNKNTGVLSVNAADGITGLPTELEERDANGNVDGRYTVSWSLEPPDTIPGGDYTLQDIEDPSSVDGVEHAGWYFVRLQDFTVTLDVQQGIARELNDTEVQALLKNFSFHWDYDGMPDDAINQNTLADMLENGLNASYTDGEITISGLWEYSINGTPITYYLTETADDGETSDTADGRLSGGELPESLTGKNDPLDEDDWYNILYNNTSIPNTGHVTTAVYNGGTLTLVRGGETTYTATKVWMDSYEQNPEGSSVPRPHVTFTLYRYLRSEGIHTASNYAGEDGAPVEVILVWVEDAAGDGGDPTDGTDDTGSGETTGGEDTAEPAGGRWEIQVVYADSEELADLPQYDGQSGSEWIYVVRETLDGTYAGQYEQQFGEVTWDGDSGEWVVEEDDLADWGLTERAPNNTYLYNGDKLTNLQSNTVSANATKVWKAANFQSGFDNVAVELTLQVHEVGQEDGWSDCTDESGNKFTRYLYDFSAVKLTDTLTDRLAMPQYSGNGEKELEYRWLETAVYTGVVIDGYETADSVADAIEKHGYTKMYPVTYGDSSLDDPTGTLTVEEDGRSYAVSYDGETITNSVQDTVSYEVIKEWHDGSLEKAIEDGKQKITLQIFRAVTGGAFNYETPYLEITMDGTSDPVSVSIEGSKPVDAPEVEVSWDIQGYDPKNDEYTEWPITVTGLPAYDADGQAYEYILLELTDGNVSAVYENRPTDTADYRTAVINGGPGEGFNLLVRKTWLDNSDTPHREPVTFTLYNKTTGMPIMKKGDPDAKPEPYTITLGPNIWSSVVWIGSTGITEESKETPDGGTFDANDVFLVETSVGVDAEGKPNEVNNQTKEITPTNLFTYLYRDRESNEPIFEVTTQNHRYQVTYDVIDGTDNPEEGTLPGGVDVAFTITNRRLGNINLTVNKHWVDGRTRDGGEEVSDTTLSDEIGAALEEIYQETSKDGKEGTRLALVFRLVFDESMGKTEEDDSAEIENGTGDNWEITYSGPYAGTDTVSVGGENAKIYGEYDSDTGIYSTQVSSEQTIIGVDKNGEAVYSNTAHFYGLPKYDSDGNAVAYSVEEVWLDVTEAAYNGKEPEVVDLEKRATEDPDIYGDLYALWSDYTDPEFEWDYENNVDGKHTLDIQTLDVTNRRNTPKNVSWTKVWMDNYTNESGLRPDLYLDIYRVVHVAVNDALGNKPTDTSWTPTYQRQIEYVGSSGDWQRNGDNNTWTLTLENVAAFDRYGYEIYYYAVERTTQPADRYDYQAGKYSLDSKDLGTRDEAAEGADILSADTEQKSGDHAYELLVLGKQDENDTTEIGSIQWAEGHRVQGTIGPFGNGSNYAKYALVENGTFTNTLAEEYSINGMKYWTNLSGWDTETRLPGVKFLVYRYTQDTKTWEGDRIPDTEIQDAETGNFIDNSKCKYYAAQLTISPEQWSQLKSGNGYQYQILYKGTNILTFDEKGSPVWDVEEGETAVPLERYDENGNLYTYEIREVVQWADENNDLSGDAVFTVSQAGNGFYFTNKYDPDTGSIQVKKFLYLPKDSDDKYVFPAVTFKLTRQVTYGGDDYDPDTSFETRTVTISSLVVQQAWEDLDADGQAAEYVALYATFEDLPLYAPNGTAYQYTVIEDRDELKGYETRAESGDKPSPEEVTGMGVEWTPTDSAAYPNSGITDGIQISGLTPTHIAEGDTETKLSPAATFKNEPSNNPETYKNAFTATKEWDDNNNAYGFRPDTEKFKTLLMHKKTDETGTTWASLKRTAASQTGQHNGMTEYLIAGVDYELIVTSSGNDTYAITIEPMGTNAFELYAPNGMPWVYSLSEPVTNNNRLQINLAKDDAEENNIYAPPADTGGTWKTTIRPTTGAAAQNTDFGSLTNTTHMEYKFSKEWVDENGDKITENYLGEDFKLTVSFQLQVSADNKATWQDASEYFKNQGINTYEMEVTGTGVEQGTGDAWDTATITATVDAAVWGTGGTFTKLPTVLKIDGRYTLLQYRVIETSVTYNGIKQEIKDLNLDNAASGVTTTGSYTVDTANGGLVSGATFTRYNNAGKSTSTNKLDTTSVSVTKVWDDTDNQYGTRPGADAPWTWGSWFVLQRATDAYNSEDESAEWKNVAVFEMLYGNNAESVSDTDPDSSGRWTDTITGLPTMDYSGETAKPYTYRVRELQPRDGGYTAADLGALDDAIVALGGTYNPDGVNYTAEYPEHPENEWTVKNSLDTPPIPEEVPQNVQAVKVWAGNEEITGSVTFQLEYTINATDWNPANFLSGYQKSANAGNHWTVEWTNLPSTDGSGITITGYRVVEFSGSGWVQIGEPKVIPDESTGTTTYYYTFTNSVTTSYSVEKRWNPSPAPTGASVTLALYRTTEQNSVGSVDGQAVPVDELDSSKGARTITLSDSTWSHTFTNLPKYDANGALYYYYALELNGTTPILQNGSITIGNKSYEVSYDWTNETRTTVTNTTAASLTGTKTWVDNDNAYHTRPGSLTLILERKTDTESNWTNVSDIYSPTWTKPETGDTNVWTYTYAGLPSCDTGGNPYTYRVREDVPTGYALKNQKDGGATGEVEKDSTDNNYNFTNVLTGTVTIFGRKIWNGGVGSEPTLTLERRLSGQTEESAWTEVTVTNQPTWDKSQGNTWTYTYTGLDKYNEDGVLYEYRVREKVPEDYEAAYKTETVGGDPATPVDGLTITNYKDGSLTVSKTVSGNRGDQNKDFTFTVKLTGSSSAGTAASDVDDSFNTTKTDADGNATPGTIIFTDGVSGEFTLKHGESITIQGLPAGIGYEVVEKEMDQNGYRTSGTGWTGEIPAGGTASAAFENYRHDSGGGDDDRIDLTGTKTWVDDGENDSARPVSITLYLFRQISGGPEERVYAQPTWVKNGNTWTYTFHDLPEEDENGNKYTYFVQEKVPEGYQPTYDGNNITNRKSDTAPGSLQVSKRVTGSAGDPTREFTFTVTLSNRNLTGIYGQMTFVNGVATFTLHDGETILAENLPDGITYTVTEAEADQDGYSTTASGDTGTITAGGTASAVFTNHRPGSDPDDPDEPIPPDPSEPGDPDEPSEPDTPDTPSNPDTPRTGDPTHNGLLALLCLLSLGGMAVVGLPRLLGRKYRGKRLR</sequence>
<evidence type="ECO:0000256" key="2">
    <source>
        <dbReference type="SAM" id="Phobius"/>
    </source>
</evidence>
<dbReference type="InterPro" id="IPR008454">
    <property type="entry name" value="Collagen-bd_Cna-like_B-typ_dom"/>
</dbReference>
<feature type="domain" description="CNA-B" evidence="4">
    <location>
        <begin position="2922"/>
        <end position="2990"/>
    </location>
</feature>
<feature type="domain" description="CNA-B" evidence="4">
    <location>
        <begin position="3032"/>
        <end position="3123"/>
    </location>
</feature>
<feature type="domain" description="DUF7601" evidence="5">
    <location>
        <begin position="3258"/>
        <end position="3381"/>
    </location>
</feature>
<feature type="compositionally biased region" description="Polar residues" evidence="1">
    <location>
        <begin position="3483"/>
        <end position="3500"/>
    </location>
</feature>
<dbReference type="EMBL" id="DWZJ01000032">
    <property type="protein sequence ID" value="HJB12900.1"/>
    <property type="molecule type" value="Genomic_DNA"/>
</dbReference>
<feature type="region of interest" description="Disordered" evidence="1">
    <location>
        <begin position="3587"/>
        <end position="3641"/>
    </location>
</feature>
<feature type="chain" id="PRO_5039660063" evidence="3">
    <location>
        <begin position="35"/>
        <end position="3675"/>
    </location>
</feature>
<feature type="region of interest" description="Disordered" evidence="1">
    <location>
        <begin position="885"/>
        <end position="916"/>
    </location>
</feature>
<evidence type="ECO:0000259" key="5">
    <source>
        <dbReference type="Pfam" id="PF24547"/>
    </source>
</evidence>
<keyword evidence="2" id="KW-0472">Membrane</keyword>
<feature type="domain" description="CNA-B" evidence="4">
    <location>
        <begin position="3396"/>
        <end position="3484"/>
    </location>
</feature>
<evidence type="ECO:0000256" key="1">
    <source>
        <dbReference type="SAM" id="MobiDB-lite"/>
    </source>
</evidence>
<feature type="compositionally biased region" description="Acidic residues" evidence="1">
    <location>
        <begin position="3598"/>
        <end position="3624"/>
    </location>
</feature>
<evidence type="ECO:0000313" key="6">
    <source>
        <dbReference type="EMBL" id="HJB12900.1"/>
    </source>
</evidence>
<name>A0A9D2LI09_9FIRM</name>
<feature type="signal peptide" evidence="3">
    <location>
        <begin position="1"/>
        <end position="34"/>
    </location>
</feature>
<dbReference type="SUPFAM" id="SSF49478">
    <property type="entry name" value="Cna protein B-type domain"/>
    <property type="match status" value="5"/>
</dbReference>
<reference evidence="6" key="2">
    <citation type="submission" date="2021-04" db="EMBL/GenBank/DDBJ databases">
        <authorList>
            <person name="Gilroy R."/>
        </authorList>
    </citation>
    <scope>NUCLEOTIDE SEQUENCE</scope>
    <source>
        <strain evidence="6">ChiBcec18-1249</strain>
    </source>
</reference>
<keyword evidence="2" id="KW-0812">Transmembrane</keyword>
<feature type="domain" description="CNA-B" evidence="4">
    <location>
        <begin position="3196"/>
        <end position="3254"/>
    </location>
</feature>
<protein>
    <submittedName>
        <fullName evidence="6">Cna B-type domain-containing protein</fullName>
    </submittedName>
</protein>
<keyword evidence="2" id="KW-1133">Transmembrane helix</keyword>
<dbReference type="Proteomes" id="UP000823824">
    <property type="component" value="Unassembled WGS sequence"/>
</dbReference>
<feature type="region of interest" description="Disordered" evidence="1">
    <location>
        <begin position="3483"/>
        <end position="3505"/>
    </location>
</feature>
<dbReference type="CDD" id="cd00222">
    <property type="entry name" value="CollagenBindB"/>
    <property type="match status" value="2"/>
</dbReference>
<evidence type="ECO:0000259" key="4">
    <source>
        <dbReference type="Pfam" id="PF05738"/>
    </source>
</evidence>
<gene>
    <name evidence="6" type="ORF">H9787_04240</name>
</gene>
<proteinExistence type="predicted"/>